<sequence length="214" mass="23801">MTEKFLRAPHWKLFVYSFGVPFLLQLLGTAVSLSNLVTLEGPGSVPAWPYYLSSAGSLAIGGVLYGWMWAVGYGLQQRMPREFRRPTIGFGAVLATLATLCLGSLFYSGDVLLLMDESNVFTLLFWTVLPLLIVWMIAHLYCATYLADLVIFAEEEREPTTHELMQLALLIWAFPIGVWIVQPRINRLARRARQGNLGADAGAEVVYGDQSQVA</sequence>
<evidence type="ECO:0000313" key="3">
    <source>
        <dbReference type="Proteomes" id="UP000237662"/>
    </source>
</evidence>
<keyword evidence="1" id="KW-0812">Transmembrane</keyword>
<accession>A0A2S6I8W1</accession>
<keyword evidence="1" id="KW-0472">Membrane</keyword>
<evidence type="ECO:0000256" key="1">
    <source>
        <dbReference type="SAM" id="Phobius"/>
    </source>
</evidence>
<dbReference type="RefSeq" id="WP_104418510.1">
    <property type="nucleotide sequence ID" value="NZ_PTJC01000005.1"/>
</dbReference>
<dbReference type="AlphaFoldDB" id="A0A2S6I8W1"/>
<keyword evidence="3" id="KW-1185">Reference proteome</keyword>
<feature type="transmembrane region" description="Helical" evidence="1">
    <location>
        <begin position="128"/>
        <end position="152"/>
    </location>
</feature>
<gene>
    <name evidence="2" type="ORF">CLV84_0890</name>
</gene>
<proteinExistence type="predicted"/>
<feature type="transmembrane region" description="Helical" evidence="1">
    <location>
        <begin position="164"/>
        <end position="181"/>
    </location>
</feature>
<comment type="caution">
    <text evidence="2">The sequence shown here is derived from an EMBL/GenBank/DDBJ whole genome shotgun (WGS) entry which is preliminary data.</text>
</comment>
<dbReference type="Proteomes" id="UP000237662">
    <property type="component" value="Unassembled WGS sequence"/>
</dbReference>
<protein>
    <submittedName>
        <fullName evidence="2">Uncharacterized protein</fullName>
    </submittedName>
</protein>
<reference evidence="2 3" key="1">
    <citation type="submission" date="2018-02" db="EMBL/GenBank/DDBJ databases">
        <title>Genomic Encyclopedia of Archaeal and Bacterial Type Strains, Phase II (KMG-II): from individual species to whole genera.</title>
        <authorList>
            <person name="Goeker M."/>
        </authorList>
    </citation>
    <scope>NUCLEOTIDE SEQUENCE [LARGE SCALE GENOMIC DNA]</scope>
    <source>
        <strain evidence="2 3">DSM 29526</strain>
    </source>
</reference>
<evidence type="ECO:0000313" key="2">
    <source>
        <dbReference type="EMBL" id="PPK87931.1"/>
    </source>
</evidence>
<name>A0A2S6I8W1_9BACT</name>
<feature type="transmembrane region" description="Helical" evidence="1">
    <location>
        <begin position="87"/>
        <end position="108"/>
    </location>
</feature>
<feature type="transmembrane region" description="Helical" evidence="1">
    <location>
        <begin position="50"/>
        <end position="75"/>
    </location>
</feature>
<keyword evidence="1" id="KW-1133">Transmembrane helix</keyword>
<feature type="transmembrane region" description="Helical" evidence="1">
    <location>
        <begin position="13"/>
        <end position="38"/>
    </location>
</feature>
<dbReference type="EMBL" id="PTJC01000005">
    <property type="protein sequence ID" value="PPK87931.1"/>
    <property type="molecule type" value="Genomic_DNA"/>
</dbReference>
<dbReference type="OrthoDB" id="1442756at2"/>
<organism evidence="2 3">
    <name type="scientific">Neolewinella xylanilytica</name>
    <dbReference type="NCBI Taxonomy" id="1514080"/>
    <lineage>
        <taxon>Bacteria</taxon>
        <taxon>Pseudomonadati</taxon>
        <taxon>Bacteroidota</taxon>
        <taxon>Saprospiria</taxon>
        <taxon>Saprospirales</taxon>
        <taxon>Lewinellaceae</taxon>
        <taxon>Neolewinella</taxon>
    </lineage>
</organism>